<dbReference type="PROSITE" id="PS00383">
    <property type="entry name" value="TYR_PHOSPHATASE_1"/>
    <property type="match status" value="1"/>
</dbReference>
<feature type="region of interest" description="Disordered" evidence="2">
    <location>
        <begin position="88"/>
        <end position="109"/>
    </location>
</feature>
<dbReference type="PANTHER" id="PTHR31126:SF1">
    <property type="entry name" value="TYROSINE SPECIFIC PROTEIN PHOSPHATASES DOMAIN-CONTAINING PROTEIN"/>
    <property type="match status" value="1"/>
</dbReference>
<sequence>MRTTIALTTALTLLAPASPALASPALASPALASPALASPALALHRQAAPARAAVTAGSVFTSAAVTQGADGTYTISWQAPDAGNVTVTATTDASGGGTPRPVGSGGATGTLTASGLPSAARWYFRLVPANGVPLVVADRSLHLPHARNLRDVGGYRTADGHWVRMGVLYRSNKLSDLDQNDLTTLAADRIRLVVDLRNGQERRDAPDKLPAGASYQVADLIDLSKGLPTAPDLTLALLLALPRLLSSSEDAEQNLGYRLMVNAPSAQAAYHDLLTSLAAQPDPALFHCTAGKDRTGWGAAVLLTLLGVDRATVYSDYLASNTYYGADSVRANWLDAAFAEVDRSFGSFDDYVRKGLGLSDATIATLKSRLLTS</sequence>
<gene>
    <name evidence="4" type="ORF">ACFPCY_08045</name>
</gene>
<proteinExistence type="inferred from homology"/>
<evidence type="ECO:0000256" key="3">
    <source>
        <dbReference type="SAM" id="SignalP"/>
    </source>
</evidence>
<dbReference type="InterPro" id="IPR026893">
    <property type="entry name" value="Tyr/Ser_Pase_IphP-type"/>
</dbReference>
<dbReference type="InterPro" id="IPR029021">
    <property type="entry name" value="Prot-tyrosine_phosphatase-like"/>
</dbReference>
<dbReference type="Pfam" id="PF13350">
    <property type="entry name" value="Y_phosphatase3"/>
    <property type="match status" value="1"/>
</dbReference>
<dbReference type="SUPFAM" id="SSF52799">
    <property type="entry name" value="(Phosphotyrosine protein) phosphatases II"/>
    <property type="match status" value="1"/>
</dbReference>
<dbReference type="GO" id="GO:0004725">
    <property type="term" value="F:protein tyrosine phosphatase activity"/>
    <property type="evidence" value="ECO:0007669"/>
    <property type="project" value="UniProtKB-EC"/>
</dbReference>
<comment type="similarity">
    <text evidence="1">Belongs to the protein-tyrosine phosphatase family.</text>
</comment>
<keyword evidence="3" id="KW-0732">Signal</keyword>
<reference evidence="5" key="1">
    <citation type="journal article" date="2019" name="Int. J. Syst. Evol. Microbiol.">
        <title>The Global Catalogue of Microorganisms (GCM) 10K type strain sequencing project: providing services to taxonomists for standard genome sequencing and annotation.</title>
        <authorList>
            <consortium name="The Broad Institute Genomics Platform"/>
            <consortium name="The Broad Institute Genome Sequencing Center for Infectious Disease"/>
            <person name="Wu L."/>
            <person name="Ma J."/>
        </authorList>
    </citation>
    <scope>NUCLEOTIDE SEQUENCE [LARGE SCALE GENOMIC DNA]</scope>
    <source>
        <strain evidence="5">KLKA75</strain>
    </source>
</reference>
<dbReference type="Proteomes" id="UP001595872">
    <property type="component" value="Unassembled WGS sequence"/>
</dbReference>
<accession>A0ABV9TV19</accession>
<name>A0ABV9TV19_9ACTN</name>
<dbReference type="Gene3D" id="3.90.190.10">
    <property type="entry name" value="Protein tyrosine phosphatase superfamily"/>
    <property type="match status" value="1"/>
</dbReference>
<dbReference type="InterPro" id="IPR016130">
    <property type="entry name" value="Tyr_Pase_AS"/>
</dbReference>
<keyword evidence="4" id="KW-0378">Hydrolase</keyword>
<dbReference type="RefSeq" id="WP_378253003.1">
    <property type="nucleotide sequence ID" value="NZ_JBHSIT010000002.1"/>
</dbReference>
<evidence type="ECO:0000313" key="5">
    <source>
        <dbReference type="Proteomes" id="UP001595872"/>
    </source>
</evidence>
<feature type="signal peptide" evidence="3">
    <location>
        <begin position="1"/>
        <end position="22"/>
    </location>
</feature>
<evidence type="ECO:0000256" key="2">
    <source>
        <dbReference type="SAM" id="MobiDB-lite"/>
    </source>
</evidence>
<dbReference type="EMBL" id="JBHSIT010000002">
    <property type="protein sequence ID" value="MFC4907266.1"/>
    <property type="molecule type" value="Genomic_DNA"/>
</dbReference>
<dbReference type="PANTHER" id="PTHR31126">
    <property type="entry name" value="TYROSINE-PROTEIN PHOSPHATASE"/>
    <property type="match status" value="1"/>
</dbReference>
<evidence type="ECO:0000313" key="4">
    <source>
        <dbReference type="EMBL" id="MFC4907266.1"/>
    </source>
</evidence>
<feature type="compositionally biased region" description="Gly residues" evidence="2">
    <location>
        <begin position="94"/>
        <end position="108"/>
    </location>
</feature>
<evidence type="ECO:0000256" key="1">
    <source>
        <dbReference type="ARBA" id="ARBA00009580"/>
    </source>
</evidence>
<protein>
    <submittedName>
        <fullName evidence="4">Tyrosine-protein phosphatase</fullName>
        <ecNumber evidence="4">3.1.3.48</ecNumber>
    </submittedName>
</protein>
<feature type="chain" id="PRO_5045770801" evidence="3">
    <location>
        <begin position="23"/>
        <end position="373"/>
    </location>
</feature>
<comment type="caution">
    <text evidence="4">The sequence shown here is derived from an EMBL/GenBank/DDBJ whole genome shotgun (WGS) entry which is preliminary data.</text>
</comment>
<keyword evidence="5" id="KW-1185">Reference proteome</keyword>
<dbReference type="EC" id="3.1.3.48" evidence="4"/>
<organism evidence="4 5">
    <name type="scientific">Actinomadura gamaensis</name>
    <dbReference type="NCBI Taxonomy" id="1763541"/>
    <lineage>
        <taxon>Bacteria</taxon>
        <taxon>Bacillati</taxon>
        <taxon>Actinomycetota</taxon>
        <taxon>Actinomycetes</taxon>
        <taxon>Streptosporangiales</taxon>
        <taxon>Thermomonosporaceae</taxon>
        <taxon>Actinomadura</taxon>
    </lineage>
</organism>